<dbReference type="Proteomes" id="UP001234989">
    <property type="component" value="Chromosome 9"/>
</dbReference>
<dbReference type="PANTHER" id="PTHR31016">
    <property type="entry name" value="OS04G0228100 PROTEIN"/>
    <property type="match status" value="1"/>
</dbReference>
<feature type="coiled-coil region" evidence="1">
    <location>
        <begin position="362"/>
        <end position="396"/>
    </location>
</feature>
<feature type="compositionally biased region" description="Polar residues" evidence="2">
    <location>
        <begin position="95"/>
        <end position="109"/>
    </location>
</feature>
<reference evidence="3" key="1">
    <citation type="submission" date="2023-08" db="EMBL/GenBank/DDBJ databases">
        <title>A de novo genome assembly of Solanum verrucosum Schlechtendal, a Mexican diploid species geographically isolated from the other diploid A-genome species in potato relatives.</title>
        <authorList>
            <person name="Hosaka K."/>
        </authorList>
    </citation>
    <scope>NUCLEOTIDE SEQUENCE</scope>
    <source>
        <tissue evidence="3">Young leaves</tissue>
    </source>
</reference>
<organism evidence="3 4">
    <name type="scientific">Solanum verrucosum</name>
    <dbReference type="NCBI Taxonomy" id="315347"/>
    <lineage>
        <taxon>Eukaryota</taxon>
        <taxon>Viridiplantae</taxon>
        <taxon>Streptophyta</taxon>
        <taxon>Embryophyta</taxon>
        <taxon>Tracheophyta</taxon>
        <taxon>Spermatophyta</taxon>
        <taxon>Magnoliopsida</taxon>
        <taxon>eudicotyledons</taxon>
        <taxon>Gunneridae</taxon>
        <taxon>Pentapetalae</taxon>
        <taxon>asterids</taxon>
        <taxon>lamiids</taxon>
        <taxon>Solanales</taxon>
        <taxon>Solanaceae</taxon>
        <taxon>Solanoideae</taxon>
        <taxon>Solaneae</taxon>
        <taxon>Solanum</taxon>
    </lineage>
</organism>
<evidence type="ECO:0000313" key="3">
    <source>
        <dbReference type="EMBL" id="WMV46566.1"/>
    </source>
</evidence>
<proteinExistence type="predicted"/>
<feature type="region of interest" description="Disordered" evidence="2">
    <location>
        <begin position="1"/>
        <end position="71"/>
    </location>
</feature>
<feature type="region of interest" description="Disordered" evidence="2">
    <location>
        <begin position="95"/>
        <end position="119"/>
    </location>
</feature>
<keyword evidence="1" id="KW-0175">Coiled coil</keyword>
<evidence type="ECO:0000313" key="4">
    <source>
        <dbReference type="Proteomes" id="UP001234989"/>
    </source>
</evidence>
<keyword evidence="4" id="KW-1185">Reference proteome</keyword>
<dbReference type="AlphaFoldDB" id="A0AAF0UJ82"/>
<feature type="compositionally biased region" description="Low complexity" evidence="2">
    <location>
        <begin position="24"/>
        <end position="52"/>
    </location>
</feature>
<name>A0AAF0UJ82_SOLVR</name>
<gene>
    <name evidence="3" type="ORF">MTR67_039951</name>
</gene>
<feature type="compositionally biased region" description="Polar residues" evidence="2">
    <location>
        <begin position="53"/>
        <end position="62"/>
    </location>
</feature>
<evidence type="ECO:0000256" key="1">
    <source>
        <dbReference type="SAM" id="Coils"/>
    </source>
</evidence>
<accession>A0AAF0UJ82</accession>
<dbReference type="PANTHER" id="PTHR31016:SF12">
    <property type="entry name" value="OS05G0315200 PROTEIN"/>
    <property type="match status" value="1"/>
</dbReference>
<evidence type="ECO:0000256" key="2">
    <source>
        <dbReference type="SAM" id="MobiDB-lite"/>
    </source>
</evidence>
<sequence>MAYRRKQQVPKVSTGTPPPLPDESSSSSSASSLAAKAIRASSAYKDSSLSSAYGQSALSSPRDSYPLRSSAPVSTASLPYKDSSLSPIYGQSVLSSPGHSNPLRSSAPVSTAKDKDGLPSFGEENVEGWGIGKDLATNRGWGSHKISDAYLHLQFQRVSIFLITVVFVPACHWIPDISHQSRYWDSSSYEYTSMKNLSESKQGIWGVLARKAKSIIDDNNTDQPHLSEVRTRMQHMPDSATIGQQYDRKQLPESGRKAEGHKLQKGLDALASSLNYIGGTIGNAFEEGLAVVENRTADIIQETKKLHIRKKDSSSIPQNNASMSGAHQQPLLRAHMQPQTQADLETQLKASRDVAMAMAAKAKLLLRELKTVKADLAFAKERCAQLEEENRILRESSEKGGSPEDDDLVFLLPCLTQKD</sequence>
<dbReference type="EMBL" id="CP133620">
    <property type="protein sequence ID" value="WMV46566.1"/>
    <property type="molecule type" value="Genomic_DNA"/>
</dbReference>
<protein>
    <submittedName>
        <fullName evidence="3">Uncharacterized protein</fullName>
    </submittedName>
</protein>